<organism evidence="4 5">
    <name type="scientific">Coprinellus micaceus</name>
    <name type="common">Glistening ink-cap mushroom</name>
    <name type="synonym">Coprinus micaceus</name>
    <dbReference type="NCBI Taxonomy" id="71717"/>
    <lineage>
        <taxon>Eukaryota</taxon>
        <taxon>Fungi</taxon>
        <taxon>Dikarya</taxon>
        <taxon>Basidiomycota</taxon>
        <taxon>Agaricomycotina</taxon>
        <taxon>Agaricomycetes</taxon>
        <taxon>Agaricomycetidae</taxon>
        <taxon>Agaricales</taxon>
        <taxon>Agaricineae</taxon>
        <taxon>Psathyrellaceae</taxon>
        <taxon>Coprinellus</taxon>
    </lineage>
</organism>
<keyword evidence="5" id="KW-1185">Reference proteome</keyword>
<keyword evidence="4" id="KW-0808">Transferase</keyword>
<evidence type="ECO:0000256" key="1">
    <source>
        <dbReference type="SAM" id="Coils"/>
    </source>
</evidence>
<evidence type="ECO:0000259" key="3">
    <source>
        <dbReference type="PROSITE" id="PS50011"/>
    </source>
</evidence>
<accession>A0A4Y7TRE3</accession>
<dbReference type="GO" id="GO:0007165">
    <property type="term" value="P:signal transduction"/>
    <property type="evidence" value="ECO:0007669"/>
    <property type="project" value="TreeGrafter"/>
</dbReference>
<dbReference type="PROSITE" id="PS00109">
    <property type="entry name" value="PROTEIN_KINASE_TYR"/>
    <property type="match status" value="1"/>
</dbReference>
<evidence type="ECO:0000313" key="5">
    <source>
        <dbReference type="Proteomes" id="UP000298030"/>
    </source>
</evidence>
<dbReference type="InterPro" id="IPR008266">
    <property type="entry name" value="Tyr_kinase_AS"/>
</dbReference>
<dbReference type="CDD" id="cd21037">
    <property type="entry name" value="MLKL_NTD"/>
    <property type="match status" value="1"/>
</dbReference>
<feature type="domain" description="Protein kinase" evidence="3">
    <location>
        <begin position="190"/>
        <end position="450"/>
    </location>
</feature>
<comment type="caution">
    <text evidence="4">The sequence shown here is derived from an EMBL/GenBank/DDBJ whole genome shotgun (WGS) entry which is preliminary data.</text>
</comment>
<evidence type="ECO:0000313" key="4">
    <source>
        <dbReference type="EMBL" id="TEB36119.1"/>
    </source>
</evidence>
<dbReference type="Gene3D" id="1.10.510.10">
    <property type="entry name" value="Transferase(Phosphotransferase) domain 1"/>
    <property type="match status" value="1"/>
</dbReference>
<reference evidence="4 5" key="1">
    <citation type="journal article" date="2019" name="Nat. Ecol. Evol.">
        <title>Megaphylogeny resolves global patterns of mushroom evolution.</title>
        <authorList>
            <person name="Varga T."/>
            <person name="Krizsan K."/>
            <person name="Foldi C."/>
            <person name="Dima B."/>
            <person name="Sanchez-Garcia M."/>
            <person name="Sanchez-Ramirez S."/>
            <person name="Szollosi G.J."/>
            <person name="Szarkandi J.G."/>
            <person name="Papp V."/>
            <person name="Albert L."/>
            <person name="Andreopoulos W."/>
            <person name="Angelini C."/>
            <person name="Antonin V."/>
            <person name="Barry K.W."/>
            <person name="Bougher N.L."/>
            <person name="Buchanan P."/>
            <person name="Buyck B."/>
            <person name="Bense V."/>
            <person name="Catcheside P."/>
            <person name="Chovatia M."/>
            <person name="Cooper J."/>
            <person name="Damon W."/>
            <person name="Desjardin D."/>
            <person name="Finy P."/>
            <person name="Geml J."/>
            <person name="Haridas S."/>
            <person name="Hughes K."/>
            <person name="Justo A."/>
            <person name="Karasinski D."/>
            <person name="Kautmanova I."/>
            <person name="Kiss B."/>
            <person name="Kocsube S."/>
            <person name="Kotiranta H."/>
            <person name="LaButti K.M."/>
            <person name="Lechner B.E."/>
            <person name="Liimatainen K."/>
            <person name="Lipzen A."/>
            <person name="Lukacs Z."/>
            <person name="Mihaltcheva S."/>
            <person name="Morgado L.N."/>
            <person name="Niskanen T."/>
            <person name="Noordeloos M.E."/>
            <person name="Ohm R.A."/>
            <person name="Ortiz-Santana B."/>
            <person name="Ovrebo C."/>
            <person name="Racz N."/>
            <person name="Riley R."/>
            <person name="Savchenko A."/>
            <person name="Shiryaev A."/>
            <person name="Soop K."/>
            <person name="Spirin V."/>
            <person name="Szebenyi C."/>
            <person name="Tomsovsky M."/>
            <person name="Tulloss R.E."/>
            <person name="Uehling J."/>
            <person name="Grigoriev I.V."/>
            <person name="Vagvolgyi C."/>
            <person name="Papp T."/>
            <person name="Martin F.M."/>
            <person name="Miettinen O."/>
            <person name="Hibbett D.S."/>
            <person name="Nagy L.G."/>
        </authorList>
    </citation>
    <scope>NUCLEOTIDE SEQUENCE [LARGE SCALE GENOMIC DNA]</scope>
    <source>
        <strain evidence="4 5">FP101781</strain>
    </source>
</reference>
<dbReference type="STRING" id="71717.A0A4Y7TRE3"/>
<dbReference type="GO" id="GO:0004672">
    <property type="term" value="F:protein kinase activity"/>
    <property type="evidence" value="ECO:0007669"/>
    <property type="project" value="InterPro"/>
</dbReference>
<dbReference type="OrthoDB" id="4062651at2759"/>
<evidence type="ECO:0000256" key="2">
    <source>
        <dbReference type="SAM" id="MobiDB-lite"/>
    </source>
</evidence>
<feature type="coiled-coil region" evidence="1">
    <location>
        <begin position="97"/>
        <end position="124"/>
    </location>
</feature>
<sequence>MLCSPSPVLNPKPPPRTEQQTAVPSMSLKDLLSFAPVPALDTVVTLLTSTYSNIQKIGVYRKQCEDMFGRCCALLVKLREGGEGLEGSKALRLADELEPVLERITELKDDLDRLQRQLDGAILNFGAAMNLELQRTMYRSEAIHHATREEFRASLQAILDDQRELKKLFSDLITTARGGGYDAPPDYIPQEQHDSFQKGLWDLRSKTAKLPPLTDLTGQVELNDRHPEFIGTYNDVYKVRLPRTLSDTAVVHKKFQQESGNLACIRPSNVLPLYGIVYIGKHLYSVAPWMTYGTAISFVEKYPQTNVLKLLSEVTEGLGYLHSKGIVHGDLRGANVLISEDGVAKALRLWTFQILRERHANKGMTSAASINPRWQAPEIIREKPLSRESDIWSLAMTFLELLTRHQPTTKDQAAIDAGLNDELWELVKQCWKKPEDRPTVEDVKLSLARIRGEIAGRPPKGRMSSLLTIMAKHPAKEQLGLLQAQHRYFGK</sequence>
<keyword evidence="1" id="KW-0175">Coiled coil</keyword>
<name>A0A4Y7TRE3_COPMI</name>
<dbReference type="EMBL" id="QPFP01000006">
    <property type="protein sequence ID" value="TEB36119.1"/>
    <property type="molecule type" value="Genomic_DNA"/>
</dbReference>
<dbReference type="InterPro" id="IPR011009">
    <property type="entry name" value="Kinase-like_dom_sf"/>
</dbReference>
<dbReference type="SUPFAM" id="SSF56112">
    <property type="entry name" value="Protein kinase-like (PK-like)"/>
    <property type="match status" value="1"/>
</dbReference>
<dbReference type="InterPro" id="IPR050167">
    <property type="entry name" value="Ser_Thr_protein_kinase"/>
</dbReference>
<dbReference type="InterPro" id="IPR000719">
    <property type="entry name" value="Prot_kinase_dom"/>
</dbReference>
<dbReference type="GO" id="GO:0005524">
    <property type="term" value="F:ATP binding"/>
    <property type="evidence" value="ECO:0007669"/>
    <property type="project" value="InterPro"/>
</dbReference>
<dbReference type="AlphaFoldDB" id="A0A4Y7TRE3"/>
<keyword evidence="4" id="KW-0418">Kinase</keyword>
<dbReference type="Proteomes" id="UP000298030">
    <property type="component" value="Unassembled WGS sequence"/>
</dbReference>
<dbReference type="PROSITE" id="PS50011">
    <property type="entry name" value="PROTEIN_KINASE_DOM"/>
    <property type="match status" value="1"/>
</dbReference>
<dbReference type="GO" id="GO:0005737">
    <property type="term" value="C:cytoplasm"/>
    <property type="evidence" value="ECO:0007669"/>
    <property type="project" value="TreeGrafter"/>
</dbReference>
<gene>
    <name evidence="4" type="ORF">FA13DRAFT_1787605</name>
</gene>
<protein>
    <submittedName>
        <fullName evidence="4">Kinase-like protein</fullName>
    </submittedName>
</protein>
<dbReference type="PANTHER" id="PTHR23257">
    <property type="entry name" value="SERINE-THREONINE PROTEIN KINASE"/>
    <property type="match status" value="1"/>
</dbReference>
<dbReference type="InterPro" id="IPR059179">
    <property type="entry name" value="MLKL-like_MCAfunc"/>
</dbReference>
<proteinExistence type="predicted"/>
<feature type="region of interest" description="Disordered" evidence="2">
    <location>
        <begin position="1"/>
        <end position="20"/>
    </location>
</feature>
<dbReference type="Pfam" id="PF00069">
    <property type="entry name" value="Pkinase"/>
    <property type="match status" value="1"/>
</dbReference>